<dbReference type="InterPro" id="IPR001119">
    <property type="entry name" value="SLH_dom"/>
</dbReference>
<feature type="compositionally biased region" description="Polar residues" evidence="6">
    <location>
        <begin position="958"/>
        <end position="976"/>
    </location>
</feature>
<reference evidence="10 11" key="1">
    <citation type="submission" date="2016-05" db="EMBL/GenBank/DDBJ databases">
        <title>Paenibacillus oryzae. sp. nov., isolated from the rice root.</title>
        <authorList>
            <person name="Zhang J."/>
            <person name="Zhang X."/>
        </authorList>
    </citation>
    <scope>NUCLEOTIDE SEQUENCE [LARGE SCALE GENOMIC DNA]</scope>
    <source>
        <strain evidence="10 11">1DrF-4</strain>
    </source>
</reference>
<dbReference type="EMBL" id="LYPA01000027">
    <property type="protein sequence ID" value="OBR68333.1"/>
    <property type="molecule type" value="Genomic_DNA"/>
</dbReference>
<feature type="signal peptide" evidence="7">
    <location>
        <begin position="1"/>
        <end position="21"/>
    </location>
</feature>
<feature type="domain" description="SLH" evidence="9">
    <location>
        <begin position="1036"/>
        <end position="1094"/>
    </location>
</feature>
<feature type="compositionally biased region" description="Low complexity" evidence="6">
    <location>
        <begin position="759"/>
        <end position="779"/>
    </location>
</feature>
<evidence type="ECO:0000256" key="6">
    <source>
        <dbReference type="SAM" id="MobiDB-lite"/>
    </source>
</evidence>
<evidence type="ECO:0000256" key="5">
    <source>
        <dbReference type="ARBA" id="ARBA00023088"/>
    </source>
</evidence>
<accession>A0A1A5YRZ2</accession>
<dbReference type="PROSITE" id="PS51272">
    <property type="entry name" value="SLH"/>
    <property type="match status" value="3"/>
</dbReference>
<comment type="subcellular location">
    <subcellularLocation>
        <location evidence="1">Secreted</location>
        <location evidence="1">Cell wall</location>
        <topology evidence="1">Peptidoglycan-anchor</topology>
    </subcellularLocation>
</comment>
<protein>
    <recommendedName>
        <fullName evidence="12">NEAT domain-containing protein</fullName>
    </recommendedName>
</protein>
<dbReference type="SUPFAM" id="SSF158911">
    <property type="entry name" value="NEAT domain-like"/>
    <property type="match status" value="3"/>
</dbReference>
<evidence type="ECO:0000259" key="8">
    <source>
        <dbReference type="PROSITE" id="PS50978"/>
    </source>
</evidence>
<evidence type="ECO:0000313" key="10">
    <source>
        <dbReference type="EMBL" id="OBR68333.1"/>
    </source>
</evidence>
<keyword evidence="5" id="KW-0572">Peptidoglycan-anchor</keyword>
<evidence type="ECO:0000313" key="11">
    <source>
        <dbReference type="Proteomes" id="UP000092024"/>
    </source>
</evidence>
<dbReference type="PANTHER" id="PTHR37824">
    <property type="entry name" value="IRON-REGULATED SURFACE DETERMINANT PROTEIN C"/>
    <property type="match status" value="1"/>
</dbReference>
<keyword evidence="2" id="KW-0134">Cell wall</keyword>
<dbReference type="CDD" id="cd06920">
    <property type="entry name" value="NEAT"/>
    <property type="match status" value="3"/>
</dbReference>
<feature type="domain" description="NEAT" evidence="8">
    <location>
        <begin position="35"/>
        <end position="196"/>
    </location>
</feature>
<evidence type="ECO:0000256" key="3">
    <source>
        <dbReference type="ARBA" id="ARBA00022525"/>
    </source>
</evidence>
<dbReference type="InterPro" id="IPR006635">
    <property type="entry name" value="NEAT_dom"/>
</dbReference>
<feature type="domain" description="SLH" evidence="9">
    <location>
        <begin position="1095"/>
        <end position="1154"/>
    </location>
</feature>
<evidence type="ECO:0000256" key="4">
    <source>
        <dbReference type="ARBA" id="ARBA00022729"/>
    </source>
</evidence>
<keyword evidence="3" id="KW-0964">Secreted</keyword>
<dbReference type="Proteomes" id="UP000092024">
    <property type="component" value="Unassembled WGS sequence"/>
</dbReference>
<dbReference type="PROSITE" id="PS50978">
    <property type="entry name" value="NEAT"/>
    <property type="match status" value="3"/>
</dbReference>
<evidence type="ECO:0000256" key="2">
    <source>
        <dbReference type="ARBA" id="ARBA00022512"/>
    </source>
</evidence>
<dbReference type="Gene3D" id="2.60.40.1850">
    <property type="match status" value="3"/>
</dbReference>
<dbReference type="Gene3D" id="1.20.1270.90">
    <property type="entry name" value="AF1782-like"/>
    <property type="match status" value="3"/>
</dbReference>
<evidence type="ECO:0000256" key="7">
    <source>
        <dbReference type="SAM" id="SignalP"/>
    </source>
</evidence>
<feature type="region of interest" description="Disordered" evidence="6">
    <location>
        <begin position="918"/>
        <end position="976"/>
    </location>
</feature>
<gene>
    <name evidence="10" type="ORF">A7K91_14830</name>
</gene>
<evidence type="ECO:0000256" key="1">
    <source>
        <dbReference type="ARBA" id="ARBA00004168"/>
    </source>
</evidence>
<feature type="chain" id="PRO_5038376058" description="NEAT domain-containing protein" evidence="7">
    <location>
        <begin position="22"/>
        <end position="1154"/>
    </location>
</feature>
<dbReference type="InterPro" id="IPR037250">
    <property type="entry name" value="NEAT_dom_sf"/>
</dbReference>
<proteinExistence type="predicted"/>
<feature type="domain" description="NEAT" evidence="8">
    <location>
        <begin position="792"/>
        <end position="909"/>
    </location>
</feature>
<feature type="domain" description="NEAT" evidence="8">
    <location>
        <begin position="564"/>
        <end position="687"/>
    </location>
</feature>
<dbReference type="Pfam" id="PF00395">
    <property type="entry name" value="SLH"/>
    <property type="match status" value="3"/>
</dbReference>
<dbReference type="PANTHER" id="PTHR37824:SF1">
    <property type="entry name" value="IRON-REGULATED SURFACE DETERMINANT PROTEIN C"/>
    <property type="match status" value="1"/>
</dbReference>
<dbReference type="STRING" id="1844972.A7K91_14830"/>
<feature type="region of interest" description="Disordered" evidence="6">
    <location>
        <begin position="759"/>
        <end position="784"/>
    </location>
</feature>
<organism evidence="10 11">
    <name type="scientific">Paenibacillus oryzae</name>
    <dbReference type="NCBI Taxonomy" id="1844972"/>
    <lineage>
        <taxon>Bacteria</taxon>
        <taxon>Bacillati</taxon>
        <taxon>Bacillota</taxon>
        <taxon>Bacilli</taxon>
        <taxon>Bacillales</taxon>
        <taxon>Paenibacillaceae</taxon>
        <taxon>Paenibacillus</taxon>
    </lineage>
</organism>
<evidence type="ECO:0000259" key="9">
    <source>
        <dbReference type="PROSITE" id="PS51272"/>
    </source>
</evidence>
<dbReference type="RefSeq" id="WP_068679446.1">
    <property type="nucleotide sequence ID" value="NZ_LYPA01000027.1"/>
</dbReference>
<name>A0A1A5YRZ2_9BACL</name>
<dbReference type="Pfam" id="PF05031">
    <property type="entry name" value="NEAT"/>
    <property type="match status" value="3"/>
</dbReference>
<keyword evidence="4 7" id="KW-0732">Signal</keyword>
<dbReference type="OrthoDB" id="504962at2"/>
<sequence length="1154" mass="123457">MKKSMKRYLAFLLACMLFVSAAPVYGAETASASKVRDGEYSVDFRILKNGTNSYSVAEGYLDSKIGKLIAQDGKYKLQVKFINYDWFHYWGSLKSDGTPAGENAEAVSQYDEAAVIEVLPGMTKRGVGMPDTQVENYYGTVEFAIEDVRVNQDVLMHIVVKDTYIYNPGNDTWIEFGYNNWYRAQIAIDVSNLPFVPLDEGPAGTDATRESLIDKVEQARLLHRDSVDGNWEGAYLPGARSSLLYVIEKAEALLADEQADGEQINKAYNELLGMIDYFNEQLVHIDKSALLNVLNQANTLKPTLSYVVSNGVYQAGHIVGYAISLDTELLNSQTVYDNAQATQAEVDASRSALLNALAEIERNRIYESDAKLIVLDSLAADAEESVHRDLFEEAVSVFTNESKHTHVNVTLNKGKDDLETAALGYYRPALNGTTAFVGLRQIPLETGIDKGADKYSLQLILSPSMSASQSVSGIIHLNYATKAEPTVTQSVYLSMNGKLLDNLNKDVVLAEGLINGNQNGDGDALAKLQQAIVEAKAAGQQLSATLPSIEQASTNLGTAVGEFLTTKNETRHYTIAHATDSAFSSSDSYFGKPALFGGDGTGSDFVIITILNSSQIKSFQYKQADGAYVSPQVLSEDTAGNSRTVLLKSISPSGLLDAKLQVSIPAANYERTHDIRINWNGVDNAALSAEINAGNTKLRSAQAGTEPGQYPAAAITAYRAAIASASQEAVNANGTQEATDFALATLRQAVQAFNAAVVPPITGGNPDPGTTNPGTTDPGTNPPVTPVGPVYPADGTYYVPFQILKKDTAQTSVANDYFVSPALVKVSGGSKAVSFTVQRSNEITGLTIGGSSGSVTSRDAAKNTRVVTFTLSNLSQKLRAWVKVDWDSINYHYDYDIDFLFNEALAYNAGDSGVIGGGTVGPPSLENPGSADSGTTPGGKDEDDKKTDGKEETTPETNSGTNPGANPGTPTIPTAEFSDTASHWAKESIDRAVKLGIVTGYQDGNFRPEKVVTRGEFAVMLSRALQLEGEGDPLSFNDLDGIPAWAKPHVTRAVAAGLIGGFEDGTFRSAGSLSRAQLAVMIARAADLKLDEADAVTFIDGDQIPAWAQKEVAAAVKAGLIEGKEGNIFDPHATATRAQALALIMRLVDRFTKA</sequence>
<evidence type="ECO:0008006" key="12">
    <source>
        <dbReference type="Google" id="ProtNLM"/>
    </source>
</evidence>
<dbReference type="AlphaFoldDB" id="A0A1A5YRZ2"/>
<keyword evidence="11" id="KW-1185">Reference proteome</keyword>
<feature type="domain" description="SLH" evidence="9">
    <location>
        <begin position="972"/>
        <end position="1035"/>
    </location>
</feature>
<comment type="caution">
    <text evidence="10">The sequence shown here is derived from an EMBL/GenBank/DDBJ whole genome shotgun (WGS) entry which is preliminary data.</text>
</comment>
<feature type="compositionally biased region" description="Basic and acidic residues" evidence="6">
    <location>
        <begin position="939"/>
        <end position="953"/>
    </location>
</feature>
<dbReference type="InterPro" id="IPR050436">
    <property type="entry name" value="IsdA"/>
</dbReference>
<dbReference type="SMART" id="SM00725">
    <property type="entry name" value="NEAT"/>
    <property type="match status" value="3"/>
</dbReference>